<dbReference type="AlphaFoldDB" id="A0A2Z6RW23"/>
<evidence type="ECO:0000256" key="1">
    <source>
        <dbReference type="SAM" id="Coils"/>
    </source>
</evidence>
<gene>
    <name evidence="3" type="ORF">RclHR1_26950002</name>
</gene>
<keyword evidence="1" id="KW-0175">Coiled coil</keyword>
<proteinExistence type="predicted"/>
<dbReference type="Proteomes" id="UP000247702">
    <property type="component" value="Unassembled WGS sequence"/>
</dbReference>
<sequence length="228" mass="26479">MVTMTGILTPTFHVYYSKQLNQLPRSIKIDTWRRLTSRKHPLSIEQASSIHPEVEDLLNKAVGNYIKQKERQKMKPITSDCETSLRQENEELCISKRALEKKIEELLDLQEQYKSHEVAMTRSLEESGGKVSQLSDLVAFFKSIIPDTKKAIASAKKYIDLLENKCRHLENIITAKDRKIIALVDQILKHSDATIEPKTYSSNSERKLWTKRHSESEYDPEVQKKYTF</sequence>
<evidence type="ECO:0000256" key="2">
    <source>
        <dbReference type="SAM" id="MobiDB-lite"/>
    </source>
</evidence>
<organism evidence="3 4">
    <name type="scientific">Rhizophagus clarus</name>
    <dbReference type="NCBI Taxonomy" id="94130"/>
    <lineage>
        <taxon>Eukaryota</taxon>
        <taxon>Fungi</taxon>
        <taxon>Fungi incertae sedis</taxon>
        <taxon>Mucoromycota</taxon>
        <taxon>Glomeromycotina</taxon>
        <taxon>Glomeromycetes</taxon>
        <taxon>Glomerales</taxon>
        <taxon>Glomeraceae</taxon>
        <taxon>Rhizophagus</taxon>
    </lineage>
</organism>
<reference evidence="3 4" key="1">
    <citation type="submission" date="2017-11" db="EMBL/GenBank/DDBJ databases">
        <title>The genome of Rhizophagus clarus HR1 reveals common genetic basis of auxotrophy among arbuscular mycorrhizal fungi.</title>
        <authorList>
            <person name="Kobayashi Y."/>
        </authorList>
    </citation>
    <scope>NUCLEOTIDE SEQUENCE [LARGE SCALE GENOMIC DNA]</scope>
    <source>
        <strain evidence="3 4">HR1</strain>
    </source>
</reference>
<evidence type="ECO:0000313" key="4">
    <source>
        <dbReference type="Proteomes" id="UP000247702"/>
    </source>
</evidence>
<feature type="region of interest" description="Disordered" evidence="2">
    <location>
        <begin position="204"/>
        <end position="228"/>
    </location>
</feature>
<dbReference type="EMBL" id="BEXD01001885">
    <property type="protein sequence ID" value="GBB96148.1"/>
    <property type="molecule type" value="Genomic_DNA"/>
</dbReference>
<protein>
    <submittedName>
        <fullName evidence="3">Uncharacterized protein</fullName>
    </submittedName>
</protein>
<comment type="caution">
    <text evidence="3">The sequence shown here is derived from an EMBL/GenBank/DDBJ whole genome shotgun (WGS) entry which is preliminary data.</text>
</comment>
<feature type="coiled-coil region" evidence="1">
    <location>
        <begin position="89"/>
        <end position="119"/>
    </location>
</feature>
<evidence type="ECO:0000313" key="3">
    <source>
        <dbReference type="EMBL" id="GBB96148.1"/>
    </source>
</evidence>
<feature type="coiled-coil region" evidence="1">
    <location>
        <begin position="152"/>
        <end position="179"/>
    </location>
</feature>
<name>A0A2Z6RW23_9GLOM</name>
<keyword evidence="4" id="KW-1185">Reference proteome</keyword>
<accession>A0A2Z6RW23</accession>